<dbReference type="Proteomes" id="UP001597032">
    <property type="component" value="Unassembled WGS sequence"/>
</dbReference>
<dbReference type="InterPro" id="IPR029045">
    <property type="entry name" value="ClpP/crotonase-like_dom_sf"/>
</dbReference>
<evidence type="ECO:0000313" key="3">
    <source>
        <dbReference type="Proteomes" id="UP001597032"/>
    </source>
</evidence>
<reference evidence="3" key="1">
    <citation type="journal article" date="2019" name="Int. J. Syst. Evol. Microbiol.">
        <title>The Global Catalogue of Microorganisms (GCM) 10K type strain sequencing project: providing services to taxonomists for standard genome sequencing and annotation.</title>
        <authorList>
            <consortium name="The Broad Institute Genomics Platform"/>
            <consortium name="The Broad Institute Genome Sequencing Center for Infectious Disease"/>
            <person name="Wu L."/>
            <person name="Ma J."/>
        </authorList>
    </citation>
    <scope>NUCLEOTIDE SEQUENCE [LARGE SCALE GENOMIC DNA]</scope>
    <source>
        <strain evidence="3">CCUG 60022</strain>
    </source>
</reference>
<dbReference type="Gene3D" id="2.30.42.10">
    <property type="match status" value="1"/>
</dbReference>
<evidence type="ECO:0000259" key="1">
    <source>
        <dbReference type="PROSITE" id="PS50106"/>
    </source>
</evidence>
<dbReference type="Gene3D" id="3.30.750.170">
    <property type="match status" value="1"/>
</dbReference>
<dbReference type="RefSeq" id="WP_386782535.1">
    <property type="nucleotide sequence ID" value="NZ_JBHTIC010000008.1"/>
</dbReference>
<gene>
    <name evidence="2" type="ORF">ACFQZW_09110</name>
</gene>
<dbReference type="Pfam" id="PF03572">
    <property type="entry name" value="Peptidase_S41"/>
    <property type="match status" value="1"/>
</dbReference>
<comment type="caution">
    <text evidence="2">The sequence shown here is derived from an EMBL/GenBank/DDBJ whole genome shotgun (WGS) entry which is preliminary data.</text>
</comment>
<proteinExistence type="predicted"/>
<keyword evidence="3" id="KW-1185">Reference proteome</keyword>
<organism evidence="2 3">
    <name type="scientific">Lutibacter aestuarii</name>
    <dbReference type="NCBI Taxonomy" id="861111"/>
    <lineage>
        <taxon>Bacteria</taxon>
        <taxon>Pseudomonadati</taxon>
        <taxon>Bacteroidota</taxon>
        <taxon>Flavobacteriia</taxon>
        <taxon>Flavobacteriales</taxon>
        <taxon>Flavobacteriaceae</taxon>
        <taxon>Lutibacter</taxon>
    </lineage>
</organism>
<dbReference type="Pfam" id="PF18294">
    <property type="entry name" value="Pept_S41_N"/>
    <property type="match status" value="1"/>
</dbReference>
<dbReference type="EMBL" id="JBHTIC010000008">
    <property type="protein sequence ID" value="MFD0762240.1"/>
    <property type="molecule type" value="Genomic_DNA"/>
</dbReference>
<feature type="domain" description="PDZ" evidence="1">
    <location>
        <begin position="104"/>
        <end position="190"/>
    </location>
</feature>
<accession>A0ABW2Z714</accession>
<dbReference type="SUPFAM" id="SSF52096">
    <property type="entry name" value="ClpP/crotonase"/>
    <property type="match status" value="1"/>
</dbReference>
<dbReference type="PROSITE" id="PS51257">
    <property type="entry name" value="PROKAR_LIPOPROTEIN"/>
    <property type="match status" value="1"/>
</dbReference>
<dbReference type="InterPro" id="IPR005151">
    <property type="entry name" value="Tail-specific_protease"/>
</dbReference>
<dbReference type="PROSITE" id="PS50106">
    <property type="entry name" value="PDZ"/>
    <property type="match status" value="1"/>
</dbReference>
<dbReference type="InterPro" id="IPR041613">
    <property type="entry name" value="Pept_S41_N"/>
</dbReference>
<dbReference type="Gene3D" id="3.90.226.10">
    <property type="entry name" value="2-enoyl-CoA Hydratase, Chain A, domain 1"/>
    <property type="match status" value="1"/>
</dbReference>
<dbReference type="SMART" id="SM00245">
    <property type="entry name" value="TSPc"/>
    <property type="match status" value="1"/>
</dbReference>
<dbReference type="Pfam" id="PF17820">
    <property type="entry name" value="PDZ_6"/>
    <property type="match status" value="1"/>
</dbReference>
<dbReference type="InterPro" id="IPR036034">
    <property type="entry name" value="PDZ_sf"/>
</dbReference>
<dbReference type="SUPFAM" id="SSF50156">
    <property type="entry name" value="PDZ domain-like"/>
    <property type="match status" value="1"/>
</dbReference>
<dbReference type="CDD" id="cd07561">
    <property type="entry name" value="Peptidase_S41_CPP_like"/>
    <property type="match status" value="1"/>
</dbReference>
<dbReference type="InterPro" id="IPR001478">
    <property type="entry name" value="PDZ"/>
</dbReference>
<dbReference type="SMART" id="SM00228">
    <property type="entry name" value="PDZ"/>
    <property type="match status" value="1"/>
</dbReference>
<protein>
    <submittedName>
        <fullName evidence="2">S41 family peptidase</fullName>
    </submittedName>
</protein>
<name>A0ABW2Z714_9FLAO</name>
<dbReference type="InterPro" id="IPR041489">
    <property type="entry name" value="PDZ_6"/>
</dbReference>
<sequence>MKKINYWLAFYIIFSLVFISCSKNDDEPVITTELNNPINKFVWKGMNSWYNWQPNVANLADTKDNDTDAFYTYLNGFSDPEDLFESLLYNKGNTDRFSWIVDDYVELNNSFQGISKSFGFRLQAVKINNNGDIIFYVRYVSPESPAANAGIKRGDIFNAIDGVVVNEANYSTTAGKLSNETVTLTMVNENGGVLNPIEDKTITSVVLAENPIHFSKVFNDINGKKVGYLVYNGFKSSYNDELNAVFATFKAEGIDELILDLRLNGGGSVATSAYLASMISQSAGSDIFAELKFNDKHTNQNGAYTFQNTQKNYDSSGEEIGTEAINRLNNINQLYVLTSGSTASASEMIINGLRPFMPVKVIGTTTYGKNVGSVTLYDSPSSNYLNESSANPSHLYAMQPIVFQIYNKLGQSDYIQGFAPDIEVVEYNYWNNILPFGDENEVVLKAALDDIKGISSRMTPSKSIDFVDVVELDISVMENKFSKEMYIDGTFFK</sequence>
<dbReference type="PANTHER" id="PTHR32060">
    <property type="entry name" value="TAIL-SPECIFIC PROTEASE"/>
    <property type="match status" value="1"/>
</dbReference>
<dbReference type="PANTHER" id="PTHR32060:SF30">
    <property type="entry name" value="CARBOXY-TERMINAL PROCESSING PROTEASE CTPA"/>
    <property type="match status" value="1"/>
</dbReference>
<evidence type="ECO:0000313" key="2">
    <source>
        <dbReference type="EMBL" id="MFD0762240.1"/>
    </source>
</evidence>